<comment type="caution">
    <text evidence="3">The sequence shown here is derived from an EMBL/GenBank/DDBJ whole genome shotgun (WGS) entry which is preliminary data.</text>
</comment>
<protein>
    <submittedName>
        <fullName evidence="3">Putative oxidoreductase</fullName>
    </submittedName>
</protein>
<reference evidence="4" key="1">
    <citation type="submission" date="2017-06" db="EMBL/GenBank/DDBJ databases">
        <title>Genome analysis of Fimbriiglobus ruber SP5, the first member of the order Planctomycetales with confirmed chitinolytic capability.</title>
        <authorList>
            <person name="Ravin N.V."/>
            <person name="Rakitin A.L."/>
            <person name="Ivanova A.A."/>
            <person name="Beletsky A.V."/>
            <person name="Kulichevskaya I.S."/>
            <person name="Mardanov A.V."/>
            <person name="Dedysh S.N."/>
        </authorList>
    </citation>
    <scope>NUCLEOTIDE SEQUENCE [LARGE SCALE GENOMIC DNA]</scope>
    <source>
        <strain evidence="4">SP5</strain>
    </source>
</reference>
<evidence type="ECO:0000259" key="2">
    <source>
        <dbReference type="Pfam" id="PF22725"/>
    </source>
</evidence>
<organism evidence="3 4">
    <name type="scientific">Fimbriiglobus ruber</name>
    <dbReference type="NCBI Taxonomy" id="1908690"/>
    <lineage>
        <taxon>Bacteria</taxon>
        <taxon>Pseudomonadati</taxon>
        <taxon>Planctomycetota</taxon>
        <taxon>Planctomycetia</taxon>
        <taxon>Gemmatales</taxon>
        <taxon>Gemmataceae</taxon>
        <taxon>Fimbriiglobus</taxon>
    </lineage>
</organism>
<dbReference type="SUPFAM" id="SSF55347">
    <property type="entry name" value="Glyceraldehyde-3-phosphate dehydrogenase-like, C-terminal domain"/>
    <property type="match status" value="1"/>
</dbReference>
<accession>A0A225DPF5</accession>
<evidence type="ECO:0000313" key="4">
    <source>
        <dbReference type="Proteomes" id="UP000214646"/>
    </source>
</evidence>
<dbReference type="InterPro" id="IPR036291">
    <property type="entry name" value="NAD(P)-bd_dom_sf"/>
</dbReference>
<dbReference type="Pfam" id="PF22725">
    <property type="entry name" value="GFO_IDH_MocA_C3"/>
    <property type="match status" value="1"/>
</dbReference>
<keyword evidence="4" id="KW-1185">Reference proteome</keyword>
<dbReference type="InterPro" id="IPR000683">
    <property type="entry name" value="Gfo/Idh/MocA-like_OxRdtase_N"/>
</dbReference>
<evidence type="ECO:0000259" key="1">
    <source>
        <dbReference type="Pfam" id="PF01408"/>
    </source>
</evidence>
<dbReference type="Gene3D" id="3.30.360.10">
    <property type="entry name" value="Dihydrodipicolinate Reductase, domain 2"/>
    <property type="match status" value="1"/>
</dbReference>
<gene>
    <name evidence="3" type="ORF">FRUB_02552</name>
</gene>
<sequence>MSPSKSSTAPITFALIGAGGIAQSYAQAFDGHPDAQLTAVADVRLGAAQAMAERFKCPAFEGYKALLADGPAVDAVLICTPPDTHEEITTAFARRGVHVLCEKPFTITPASAKRMVIEARQAGVLLTMASKFRYVEDVIKAKSIVASGVLGEIVLFENAFTSRVDMSTRWNADPKVSGGGVLIDNGTHSVDLMRYFLGPLAEVHCVEGKRVQGLEVEDTVRVFVHSAAGVMGSVDLSWSLNKELDWFLNIYGSQGTLQVGWKQSKYRQAGRDWVVFGKGYDKTQAFRSQIGNFARAIQGTEPLLISWEDAIASVDAIAAAYQSLRESPWTGVKSRSPADMTRTPAPAGVGIDAQALGRVLDAGR</sequence>
<dbReference type="GO" id="GO:0000166">
    <property type="term" value="F:nucleotide binding"/>
    <property type="evidence" value="ECO:0007669"/>
    <property type="project" value="InterPro"/>
</dbReference>
<dbReference type="InterPro" id="IPR051450">
    <property type="entry name" value="Gfo/Idh/MocA_Oxidoreductases"/>
</dbReference>
<dbReference type="SUPFAM" id="SSF51735">
    <property type="entry name" value="NAD(P)-binding Rossmann-fold domains"/>
    <property type="match status" value="1"/>
</dbReference>
<name>A0A225DPF5_9BACT</name>
<dbReference type="PANTHER" id="PTHR43377:SF1">
    <property type="entry name" value="BILIVERDIN REDUCTASE A"/>
    <property type="match status" value="1"/>
</dbReference>
<dbReference type="Proteomes" id="UP000214646">
    <property type="component" value="Unassembled WGS sequence"/>
</dbReference>
<dbReference type="EMBL" id="NIDE01000004">
    <property type="protein sequence ID" value="OWK42953.1"/>
    <property type="molecule type" value="Genomic_DNA"/>
</dbReference>
<dbReference type="InterPro" id="IPR055170">
    <property type="entry name" value="GFO_IDH_MocA-like_dom"/>
</dbReference>
<dbReference type="PANTHER" id="PTHR43377">
    <property type="entry name" value="BILIVERDIN REDUCTASE A"/>
    <property type="match status" value="1"/>
</dbReference>
<dbReference type="Gene3D" id="3.40.50.720">
    <property type="entry name" value="NAD(P)-binding Rossmann-like Domain"/>
    <property type="match status" value="1"/>
</dbReference>
<dbReference type="RefSeq" id="WP_202973928.1">
    <property type="nucleotide sequence ID" value="NZ_NIDE01000004.1"/>
</dbReference>
<evidence type="ECO:0000313" key="3">
    <source>
        <dbReference type="EMBL" id="OWK42953.1"/>
    </source>
</evidence>
<dbReference type="Pfam" id="PF01408">
    <property type="entry name" value="GFO_IDH_MocA"/>
    <property type="match status" value="1"/>
</dbReference>
<feature type="domain" description="GFO/IDH/MocA-like oxidoreductase" evidence="2">
    <location>
        <begin position="139"/>
        <end position="257"/>
    </location>
</feature>
<dbReference type="AlphaFoldDB" id="A0A225DPF5"/>
<proteinExistence type="predicted"/>
<feature type="domain" description="Gfo/Idh/MocA-like oxidoreductase N-terminal" evidence="1">
    <location>
        <begin position="12"/>
        <end position="128"/>
    </location>
</feature>